<dbReference type="GO" id="GO:0015035">
    <property type="term" value="F:protein-disulfide reductase activity"/>
    <property type="evidence" value="ECO:0007669"/>
    <property type="project" value="InterPro"/>
</dbReference>
<keyword evidence="3 5" id="KW-1133">Transmembrane helix</keyword>
<comment type="subcellular location">
    <subcellularLocation>
        <location evidence="1">Membrane</location>
        <topology evidence="1">Multi-pass membrane protein</topology>
    </subcellularLocation>
</comment>
<reference evidence="6 7" key="1">
    <citation type="journal article" date="2013" name="PLoS ONE">
        <title>Poles Apart: Arctic and Antarctic Octadecabacter strains Share High Genome Plasticity and a New Type of Xanthorhodopsin.</title>
        <authorList>
            <person name="Vollmers J."/>
            <person name="Voget S."/>
            <person name="Dietrich S."/>
            <person name="Gollnow K."/>
            <person name="Smits M."/>
            <person name="Meyer K."/>
            <person name="Brinkhoff T."/>
            <person name="Simon M."/>
            <person name="Daniel R."/>
        </authorList>
    </citation>
    <scope>NUCLEOTIDE SEQUENCE [LARGE SCALE GENOMIC DNA]</scope>
    <source>
        <strain evidence="6 7">307</strain>
    </source>
</reference>
<feature type="transmembrane region" description="Helical" evidence="5">
    <location>
        <begin position="97"/>
        <end position="115"/>
    </location>
</feature>
<evidence type="ECO:0000313" key="7">
    <source>
        <dbReference type="Proteomes" id="UP000005307"/>
    </source>
</evidence>
<evidence type="ECO:0000256" key="2">
    <source>
        <dbReference type="ARBA" id="ARBA00022692"/>
    </source>
</evidence>
<dbReference type="InterPro" id="IPR003752">
    <property type="entry name" value="DiS_bond_form_DsbB/BdbC"/>
</dbReference>
<gene>
    <name evidence="6" type="ORF">OAN307_c23990</name>
</gene>
<keyword evidence="7" id="KW-1185">Reference proteome</keyword>
<dbReference type="AlphaFoldDB" id="M9R5X7"/>
<dbReference type="STRING" id="391626.OAN307_c23990"/>
<dbReference type="eggNOG" id="COG1495">
    <property type="taxonomic scope" value="Bacteria"/>
</dbReference>
<dbReference type="GO" id="GO:0006457">
    <property type="term" value="P:protein folding"/>
    <property type="evidence" value="ECO:0007669"/>
    <property type="project" value="InterPro"/>
</dbReference>
<dbReference type="HOGENOM" id="CLU_098660_0_2_5"/>
<name>M9R5X7_9RHOB</name>
<dbReference type="KEGG" id="oat:OAN307_c23990"/>
<protein>
    <recommendedName>
        <fullName evidence="8">Disulfide bond formation protein B</fullName>
    </recommendedName>
</protein>
<dbReference type="InterPro" id="IPR023380">
    <property type="entry name" value="DsbB-like_sf"/>
</dbReference>
<dbReference type="GO" id="GO:0016020">
    <property type="term" value="C:membrane"/>
    <property type="evidence" value="ECO:0007669"/>
    <property type="project" value="UniProtKB-SubCell"/>
</dbReference>
<evidence type="ECO:0008006" key="8">
    <source>
        <dbReference type="Google" id="ProtNLM"/>
    </source>
</evidence>
<evidence type="ECO:0000256" key="3">
    <source>
        <dbReference type="ARBA" id="ARBA00022989"/>
    </source>
</evidence>
<evidence type="ECO:0000256" key="4">
    <source>
        <dbReference type="ARBA" id="ARBA00023136"/>
    </source>
</evidence>
<feature type="transmembrane region" description="Helical" evidence="5">
    <location>
        <begin position="155"/>
        <end position="182"/>
    </location>
</feature>
<dbReference type="SUPFAM" id="SSF158442">
    <property type="entry name" value="DsbB-like"/>
    <property type="match status" value="1"/>
</dbReference>
<evidence type="ECO:0000256" key="5">
    <source>
        <dbReference type="SAM" id="Phobius"/>
    </source>
</evidence>
<dbReference type="Proteomes" id="UP000005307">
    <property type="component" value="Chromosome"/>
</dbReference>
<accession>M9R5X7</accession>
<dbReference type="Gene3D" id="1.20.1550.10">
    <property type="entry name" value="DsbB-like"/>
    <property type="match status" value="1"/>
</dbReference>
<feature type="transmembrane region" description="Helical" evidence="5">
    <location>
        <begin position="42"/>
        <end position="60"/>
    </location>
</feature>
<dbReference type="Pfam" id="PF02600">
    <property type="entry name" value="DsbB"/>
    <property type="match status" value="1"/>
</dbReference>
<keyword evidence="2 5" id="KW-0812">Transmembrane</keyword>
<keyword evidence="4 5" id="KW-0472">Membrane</keyword>
<evidence type="ECO:0000256" key="1">
    <source>
        <dbReference type="ARBA" id="ARBA00004141"/>
    </source>
</evidence>
<evidence type="ECO:0000313" key="6">
    <source>
        <dbReference type="EMBL" id="AGI68014.1"/>
    </source>
</evidence>
<sequence length="185" mass="20213">MEIWRTNPYLHRKAPRPRIHSVFCCADRRFHLNALSMTKTQLTALAAFGSFILLAGAFVFQSLGYAPCTMCLWQRWPHAVASVIGVLALAQPRLQSPLAILGGLAALTTGAIGLYHTGVERDWWEGPTSCSGSSGLDTNNLLNTDIARIVMCDDVVWSLMGLSMASFNALFSFALVGIWIAAARR</sequence>
<dbReference type="EMBL" id="CP003740">
    <property type="protein sequence ID" value="AGI68014.1"/>
    <property type="molecule type" value="Genomic_DNA"/>
</dbReference>
<organism evidence="6 7">
    <name type="scientific">Octadecabacter antarcticus 307</name>
    <dbReference type="NCBI Taxonomy" id="391626"/>
    <lineage>
        <taxon>Bacteria</taxon>
        <taxon>Pseudomonadati</taxon>
        <taxon>Pseudomonadota</taxon>
        <taxon>Alphaproteobacteria</taxon>
        <taxon>Rhodobacterales</taxon>
        <taxon>Roseobacteraceae</taxon>
        <taxon>Octadecabacter</taxon>
    </lineage>
</organism>
<proteinExistence type="predicted"/>